<dbReference type="EMBL" id="JH172315">
    <property type="protein sequence ID" value="EHB13853.1"/>
    <property type="molecule type" value="Genomic_DNA"/>
</dbReference>
<dbReference type="InterPro" id="IPR011015">
    <property type="entry name" value="LEM/LEM-like_dom_sf"/>
</dbReference>
<dbReference type="Gene3D" id="1.10.720.40">
    <property type="match status" value="1"/>
</dbReference>
<dbReference type="PANTHER" id="PTHR12019">
    <property type="entry name" value="LAMINA-ASSOCIATED POLYPEPTIDE THYMOPOIETIN"/>
    <property type="match status" value="1"/>
</dbReference>
<keyword evidence="2" id="KW-0812">Transmembrane</keyword>
<evidence type="ECO:0000313" key="5">
    <source>
        <dbReference type="Proteomes" id="UP000006813"/>
    </source>
</evidence>
<proteinExistence type="predicted"/>
<dbReference type="InterPro" id="IPR003887">
    <property type="entry name" value="LEM_dom"/>
</dbReference>
<dbReference type="CDD" id="cd12940">
    <property type="entry name" value="LEM_LAP2_LEMD1"/>
    <property type="match status" value="1"/>
</dbReference>
<gene>
    <name evidence="4" type="ORF">GW7_13767</name>
</gene>
<keyword evidence="2" id="KW-1133">Transmembrane helix</keyword>
<evidence type="ECO:0000313" key="4">
    <source>
        <dbReference type="EMBL" id="EHB13853.1"/>
    </source>
</evidence>
<evidence type="ECO:0000259" key="3">
    <source>
        <dbReference type="Pfam" id="PF03020"/>
    </source>
</evidence>
<dbReference type="AlphaFoldDB" id="G5BX42"/>
<evidence type="ECO:0000256" key="1">
    <source>
        <dbReference type="SAM" id="MobiDB-lite"/>
    </source>
</evidence>
<feature type="domain" description="LEM" evidence="3">
    <location>
        <begin position="3"/>
        <end position="30"/>
    </location>
</feature>
<evidence type="ECO:0000256" key="2">
    <source>
        <dbReference type="SAM" id="Phobius"/>
    </source>
</evidence>
<dbReference type="Pfam" id="PF03020">
    <property type="entry name" value="LEM"/>
    <property type="match status" value="1"/>
</dbReference>
<organism evidence="4 5">
    <name type="scientific">Heterocephalus glaber</name>
    <name type="common">Naked mole rat</name>
    <dbReference type="NCBI Taxonomy" id="10181"/>
    <lineage>
        <taxon>Eukaryota</taxon>
        <taxon>Metazoa</taxon>
        <taxon>Chordata</taxon>
        <taxon>Craniata</taxon>
        <taxon>Vertebrata</taxon>
        <taxon>Euteleostomi</taxon>
        <taxon>Mammalia</taxon>
        <taxon>Eutheria</taxon>
        <taxon>Euarchontoglires</taxon>
        <taxon>Glires</taxon>
        <taxon>Rodentia</taxon>
        <taxon>Hystricomorpha</taxon>
        <taxon>Bathyergidae</taxon>
        <taxon>Heterocephalus</taxon>
    </lineage>
</organism>
<dbReference type="SUPFAM" id="SSF63451">
    <property type="entry name" value="LEM domain"/>
    <property type="match status" value="1"/>
</dbReference>
<dbReference type="PANTHER" id="PTHR12019:SF12">
    <property type="entry name" value="LEM DOMAIN-CONTAINING PROTEIN 1"/>
    <property type="match status" value="1"/>
</dbReference>
<feature type="transmembrane region" description="Helical" evidence="2">
    <location>
        <begin position="152"/>
        <end position="173"/>
    </location>
</feature>
<accession>G5BX42</accession>
<feature type="region of interest" description="Disordered" evidence="1">
    <location>
        <begin position="55"/>
        <end position="79"/>
    </location>
</feature>
<protein>
    <submittedName>
        <fullName evidence="4">LEM domain-containing protein 1</fullName>
    </submittedName>
</protein>
<dbReference type="InterPro" id="IPR051656">
    <property type="entry name" value="LEM_domain"/>
</dbReference>
<dbReference type="InParanoid" id="G5BX42"/>
<reference evidence="4 5" key="1">
    <citation type="journal article" date="2011" name="Nature">
        <title>Genome sequencing reveals insights into physiology and longevity of the naked mole rat.</title>
        <authorList>
            <person name="Kim E.B."/>
            <person name="Fang X."/>
            <person name="Fushan A.A."/>
            <person name="Huang Z."/>
            <person name="Lobanov A.V."/>
            <person name="Han L."/>
            <person name="Marino S.M."/>
            <person name="Sun X."/>
            <person name="Turanov A.A."/>
            <person name="Yang P."/>
            <person name="Yim S.H."/>
            <person name="Zhao X."/>
            <person name="Kasaikina M.V."/>
            <person name="Stoletzki N."/>
            <person name="Peng C."/>
            <person name="Polak P."/>
            <person name="Xiong Z."/>
            <person name="Kiezun A."/>
            <person name="Zhu Y."/>
            <person name="Chen Y."/>
            <person name="Kryukov G.V."/>
            <person name="Zhang Q."/>
            <person name="Peshkin L."/>
            <person name="Yang L."/>
            <person name="Bronson R.T."/>
            <person name="Buffenstein R."/>
            <person name="Wang B."/>
            <person name="Han C."/>
            <person name="Li Q."/>
            <person name="Chen L."/>
            <person name="Zhao W."/>
            <person name="Sunyaev S.R."/>
            <person name="Park T.J."/>
            <person name="Zhang G."/>
            <person name="Wang J."/>
            <person name="Gladyshev V.N."/>
        </authorList>
    </citation>
    <scope>NUCLEOTIDE SEQUENCE [LARGE SCALE GENOMIC DNA]</scope>
</reference>
<dbReference type="STRING" id="10181.G5BX42"/>
<sequence>MVDVQCLSDGELQKQFKEPGFSPGPILHMTICSPHSSSASTRKVYEQNLVQLSVPPPCAPPMLNGPRKPDGSKDKDDSEELIIPLKGDLRLSIEKSKDSKKVWIKLRTLHLRGSCSCFHRCSARAQNTRIKSRTVPQEKEPCMGGPSGVGGLFPLCLQLAVLGILIIVVFVYITMEKKPLFG</sequence>
<feature type="compositionally biased region" description="Basic and acidic residues" evidence="1">
    <location>
        <begin position="67"/>
        <end position="76"/>
    </location>
</feature>
<keyword evidence="2" id="KW-0472">Membrane</keyword>
<name>G5BX42_HETGA</name>
<dbReference type="Proteomes" id="UP000006813">
    <property type="component" value="Unassembled WGS sequence"/>
</dbReference>